<accession>A0AAN7PWD3</accession>
<dbReference type="InterPro" id="IPR000477">
    <property type="entry name" value="RT_dom"/>
</dbReference>
<sequence length="147" mass="16552">MQCGSYVLLHLSLHEGHGLLRGEDFLLKVKKEVIYNFLKYLDLCKAFDNVPHDILVSKLERHGFDGWTTQWIRNWLDSHTQRVAVNSSMSKRRPVTSGVPQGLVLGPTLFNIFVSDMDSGIECTLSKFADDTKLCGVGDTLEGRDVI</sequence>
<dbReference type="InterPro" id="IPR043502">
    <property type="entry name" value="DNA/RNA_pol_sf"/>
</dbReference>
<protein>
    <recommendedName>
        <fullName evidence="1">Reverse transcriptase domain-containing protein</fullName>
    </recommendedName>
</protein>
<feature type="domain" description="Reverse transcriptase" evidence="1">
    <location>
        <begin position="1"/>
        <end position="147"/>
    </location>
</feature>
<name>A0AAN7PWD3_MYCAM</name>
<dbReference type="Pfam" id="PF00078">
    <property type="entry name" value="RVT_1"/>
    <property type="match status" value="1"/>
</dbReference>
<dbReference type="PROSITE" id="PS50878">
    <property type="entry name" value="RT_POL"/>
    <property type="match status" value="1"/>
</dbReference>
<evidence type="ECO:0000313" key="3">
    <source>
        <dbReference type="Proteomes" id="UP001333110"/>
    </source>
</evidence>
<evidence type="ECO:0000313" key="2">
    <source>
        <dbReference type="EMBL" id="KAK4829536.1"/>
    </source>
</evidence>
<gene>
    <name evidence="2" type="ORF">QYF61_005175</name>
</gene>
<organism evidence="2 3">
    <name type="scientific">Mycteria americana</name>
    <name type="common">Wood stork</name>
    <dbReference type="NCBI Taxonomy" id="33587"/>
    <lineage>
        <taxon>Eukaryota</taxon>
        <taxon>Metazoa</taxon>
        <taxon>Chordata</taxon>
        <taxon>Craniata</taxon>
        <taxon>Vertebrata</taxon>
        <taxon>Euteleostomi</taxon>
        <taxon>Archelosauria</taxon>
        <taxon>Archosauria</taxon>
        <taxon>Dinosauria</taxon>
        <taxon>Saurischia</taxon>
        <taxon>Theropoda</taxon>
        <taxon>Coelurosauria</taxon>
        <taxon>Aves</taxon>
        <taxon>Neognathae</taxon>
        <taxon>Neoaves</taxon>
        <taxon>Aequornithes</taxon>
        <taxon>Ciconiiformes</taxon>
        <taxon>Ciconiidae</taxon>
        <taxon>Mycteria</taxon>
    </lineage>
</organism>
<dbReference type="PANTHER" id="PTHR33332">
    <property type="entry name" value="REVERSE TRANSCRIPTASE DOMAIN-CONTAINING PROTEIN"/>
    <property type="match status" value="1"/>
</dbReference>
<dbReference type="SUPFAM" id="SSF56672">
    <property type="entry name" value="DNA/RNA polymerases"/>
    <property type="match status" value="1"/>
</dbReference>
<reference evidence="2 3" key="1">
    <citation type="journal article" date="2023" name="J. Hered.">
        <title>Chromosome-level genome of the wood stork (Mycteria americana) provides insight into avian chromosome evolution.</title>
        <authorList>
            <person name="Flamio R. Jr."/>
            <person name="Ramstad K.M."/>
        </authorList>
    </citation>
    <scope>NUCLEOTIDE SEQUENCE [LARGE SCALE GENOMIC DNA]</scope>
    <source>
        <strain evidence="2">JAX WOST 10</strain>
    </source>
</reference>
<evidence type="ECO:0000259" key="1">
    <source>
        <dbReference type="PROSITE" id="PS50878"/>
    </source>
</evidence>
<dbReference type="EMBL" id="JAUNZN010000001">
    <property type="protein sequence ID" value="KAK4829536.1"/>
    <property type="molecule type" value="Genomic_DNA"/>
</dbReference>
<dbReference type="AlphaFoldDB" id="A0AAN7PWD3"/>
<dbReference type="Proteomes" id="UP001333110">
    <property type="component" value="Unassembled WGS sequence"/>
</dbReference>
<keyword evidence="3" id="KW-1185">Reference proteome</keyword>
<comment type="caution">
    <text evidence="2">The sequence shown here is derived from an EMBL/GenBank/DDBJ whole genome shotgun (WGS) entry which is preliminary data.</text>
</comment>
<proteinExistence type="predicted"/>